<dbReference type="GO" id="GO:1901170">
    <property type="term" value="P:naphthalene catabolic process"/>
    <property type="evidence" value="ECO:0007669"/>
    <property type="project" value="InterPro"/>
</dbReference>
<keyword evidence="1 4" id="KW-0413">Isomerase</keyword>
<gene>
    <name evidence="4" type="ORF">HYN69_15955</name>
</gene>
<proteinExistence type="inferred from homology"/>
<protein>
    <recommendedName>
        <fullName evidence="1">2-hydroxychromene-2-carboxylate isomerase</fullName>
        <ecNumber evidence="1">5.99.1.4</ecNumber>
    </recommendedName>
</protein>
<dbReference type="Pfam" id="PF01323">
    <property type="entry name" value="DSBA"/>
    <property type="match status" value="1"/>
</dbReference>
<dbReference type="InterPro" id="IPR001853">
    <property type="entry name" value="DSBA-like_thioredoxin_dom"/>
</dbReference>
<evidence type="ECO:0000256" key="2">
    <source>
        <dbReference type="PIRSR" id="PIRSR006386-1"/>
    </source>
</evidence>
<accession>A0A2S0URQ6</accession>
<dbReference type="Proteomes" id="UP000244496">
    <property type="component" value="Chromosome"/>
</dbReference>
<dbReference type="InterPro" id="IPR036249">
    <property type="entry name" value="Thioredoxin-like_sf"/>
</dbReference>
<feature type="domain" description="DSBA-like thioredoxin" evidence="3">
    <location>
        <begin position="14"/>
        <end position="204"/>
    </location>
</feature>
<organism evidence="4 5">
    <name type="scientific">Paragemmobacter aquarius</name>
    <dbReference type="NCBI Taxonomy" id="2169400"/>
    <lineage>
        <taxon>Bacteria</taxon>
        <taxon>Pseudomonadati</taxon>
        <taxon>Pseudomonadota</taxon>
        <taxon>Alphaproteobacteria</taxon>
        <taxon>Rhodobacterales</taxon>
        <taxon>Paracoccaceae</taxon>
        <taxon>Paragemmobacter</taxon>
    </lineage>
</organism>
<evidence type="ECO:0000259" key="3">
    <source>
        <dbReference type="Pfam" id="PF01323"/>
    </source>
</evidence>
<dbReference type="PANTHER" id="PTHR42943">
    <property type="entry name" value="GLUTATHIONE S-TRANSFERASE KAPPA"/>
    <property type="match status" value="1"/>
</dbReference>
<sequence>MGTRAKAEGLQVKQIDYYLALQSPWVYLAGRRPAEIAAQHGARLVYKPLDPAALFPRTGGKVRDERHPSRNSYAAEDRARQAKLLGVDLREPLFRSPNAAPAAYALIAAQSAGGGDLAGYVQAIGRAMWAEGKDIGDDEVIAAALASNGFDPKVADRGMLMAAETYGANLEEAVTAGVFGVPFFVTGGARFWGQDRLDMLDAHLGGRL</sequence>
<comment type="similarity">
    <text evidence="1">Belongs to the GST superfamily. NadH family.</text>
</comment>
<dbReference type="OrthoDB" id="5244108at2"/>
<reference evidence="4 5" key="1">
    <citation type="submission" date="2018-04" db="EMBL/GenBank/DDBJ databases">
        <title>Genome sequencing of Gemmobacter.</title>
        <authorList>
            <person name="Yi H."/>
            <person name="Baek M.-G."/>
        </authorList>
    </citation>
    <scope>NUCLEOTIDE SEQUENCE [LARGE SCALE GENOMIC DNA]</scope>
    <source>
        <strain evidence="4 5">HYN0069</strain>
    </source>
</reference>
<dbReference type="EMBL" id="CP028918">
    <property type="protein sequence ID" value="AWB50452.1"/>
    <property type="molecule type" value="Genomic_DNA"/>
</dbReference>
<dbReference type="EC" id="5.99.1.4" evidence="1"/>
<dbReference type="PANTHER" id="PTHR42943:SF2">
    <property type="entry name" value="GLUTATHIONE S-TRANSFERASE KAPPA 1"/>
    <property type="match status" value="1"/>
</dbReference>
<comment type="catalytic activity">
    <reaction evidence="1">
        <text>2-hydroxychromene-2-carboxylate = (3E)-4-(2-hydroxyphenyl)-2-oxobut-3-enoate</text>
        <dbReference type="Rhea" id="RHEA:27401"/>
        <dbReference type="ChEBI" id="CHEBI:59350"/>
        <dbReference type="ChEBI" id="CHEBI:59353"/>
        <dbReference type="EC" id="5.99.1.4"/>
    </reaction>
</comment>
<dbReference type="CDD" id="cd03022">
    <property type="entry name" value="DsbA_HCCA_Iso"/>
    <property type="match status" value="1"/>
</dbReference>
<dbReference type="InterPro" id="IPR014440">
    <property type="entry name" value="HCCAis_GSTk"/>
</dbReference>
<feature type="active site" description="Nucleophile" evidence="2">
    <location>
        <position position="23"/>
    </location>
</feature>
<dbReference type="GO" id="GO:0006749">
    <property type="term" value="P:glutathione metabolic process"/>
    <property type="evidence" value="ECO:0007669"/>
    <property type="project" value="TreeGrafter"/>
</dbReference>
<evidence type="ECO:0000313" key="4">
    <source>
        <dbReference type="EMBL" id="AWB50452.1"/>
    </source>
</evidence>
<dbReference type="SUPFAM" id="SSF52833">
    <property type="entry name" value="Thioredoxin-like"/>
    <property type="match status" value="1"/>
</dbReference>
<dbReference type="GO" id="GO:0018845">
    <property type="term" value="F:2-hydroxychromene-2-carboxylate isomerase activity"/>
    <property type="evidence" value="ECO:0007669"/>
    <property type="project" value="UniProtKB-UniRule"/>
</dbReference>
<name>A0A2S0URQ6_9RHOB</name>
<dbReference type="GO" id="GO:0004364">
    <property type="term" value="F:glutathione transferase activity"/>
    <property type="evidence" value="ECO:0007669"/>
    <property type="project" value="TreeGrafter"/>
</dbReference>
<evidence type="ECO:0000313" key="5">
    <source>
        <dbReference type="Proteomes" id="UP000244496"/>
    </source>
</evidence>
<dbReference type="InterPro" id="IPR051924">
    <property type="entry name" value="GST_Kappa/NadH"/>
</dbReference>
<evidence type="ECO:0000256" key="1">
    <source>
        <dbReference type="PIRNR" id="PIRNR006386"/>
    </source>
</evidence>
<dbReference type="Gene3D" id="3.40.30.10">
    <property type="entry name" value="Glutaredoxin"/>
    <property type="match status" value="1"/>
</dbReference>
<dbReference type="PIRSF" id="PIRSF006386">
    <property type="entry name" value="HCCAis_GSTk"/>
    <property type="match status" value="1"/>
</dbReference>
<dbReference type="InterPro" id="IPR044087">
    <property type="entry name" value="NahD-like"/>
</dbReference>
<dbReference type="KEGG" id="geh:HYN69_15955"/>
<dbReference type="AlphaFoldDB" id="A0A2S0URQ6"/>
<keyword evidence="5" id="KW-1185">Reference proteome</keyword>
<dbReference type="GO" id="GO:0004602">
    <property type="term" value="F:glutathione peroxidase activity"/>
    <property type="evidence" value="ECO:0007669"/>
    <property type="project" value="TreeGrafter"/>
</dbReference>